<proteinExistence type="predicted"/>
<dbReference type="Proteomes" id="UP000621510">
    <property type="component" value="Unassembled WGS sequence"/>
</dbReference>
<keyword evidence="2" id="KW-1185">Reference proteome</keyword>
<evidence type="ECO:0000313" key="2">
    <source>
        <dbReference type="Proteomes" id="UP000621510"/>
    </source>
</evidence>
<protein>
    <submittedName>
        <fullName evidence="1">Uncharacterized protein</fullName>
    </submittedName>
</protein>
<organism evidence="1 2">
    <name type="scientific">Streptomyces endocoffeicus</name>
    <dbReference type="NCBI Taxonomy" id="2898945"/>
    <lineage>
        <taxon>Bacteria</taxon>
        <taxon>Bacillati</taxon>
        <taxon>Actinomycetota</taxon>
        <taxon>Actinomycetes</taxon>
        <taxon>Kitasatosporales</taxon>
        <taxon>Streptomycetaceae</taxon>
        <taxon>Streptomyces</taxon>
    </lineage>
</organism>
<dbReference type="RefSeq" id="WP_201853148.1">
    <property type="nucleotide sequence ID" value="NZ_JAERRG010000009.1"/>
</dbReference>
<accession>A0ABS1PSE8</accession>
<evidence type="ECO:0000313" key="1">
    <source>
        <dbReference type="EMBL" id="MBL1115356.1"/>
    </source>
</evidence>
<gene>
    <name evidence="1" type="ORF">JK364_23585</name>
</gene>
<comment type="caution">
    <text evidence="1">The sequence shown here is derived from an EMBL/GenBank/DDBJ whole genome shotgun (WGS) entry which is preliminary data.</text>
</comment>
<dbReference type="EMBL" id="JAERRG010000009">
    <property type="protein sequence ID" value="MBL1115356.1"/>
    <property type="molecule type" value="Genomic_DNA"/>
</dbReference>
<sequence length="251" mass="27760">MPELTVPDELFDADFVASDEHSLADRFDWIIQDGQIIHAPVVGWTWACPQCGESGTLPEDPVCLASPHGTQHAAGRFSTLVPLLVSVVRKFPPTTPSSTNYLTELLAEAPSATTVREWLAARGPDLLGTEAHLALRHMVRRRTAEDLVERWRQTRDGAEAAWEEVLADKIRCHPAYLHPVYPMVPVLARFWAVDGKRGPFWDGTGVRLVAEDGSELCTFDLGDSPGTTAGLDALTELCPPRWEEDERDTLL</sequence>
<reference evidence="1 2" key="1">
    <citation type="submission" date="2021-01" db="EMBL/GenBank/DDBJ databases">
        <title>WGS of actinomycetes isolated from Thailand.</title>
        <authorList>
            <person name="Thawai C."/>
        </authorList>
    </citation>
    <scope>NUCLEOTIDE SEQUENCE [LARGE SCALE GENOMIC DNA]</scope>
    <source>
        <strain evidence="1 2">CA3R110</strain>
    </source>
</reference>
<name>A0ABS1PSE8_9ACTN</name>